<dbReference type="PROSITE" id="PS50234">
    <property type="entry name" value="VWFA"/>
    <property type="match status" value="1"/>
</dbReference>
<comment type="caution">
    <text evidence="3">The sequence shown here is derived from an EMBL/GenBank/DDBJ whole genome shotgun (WGS) entry which is preliminary data.</text>
</comment>
<dbReference type="RefSeq" id="WP_107016569.1">
    <property type="nucleotide sequence ID" value="NZ_KZ679041.1"/>
</dbReference>
<dbReference type="OrthoDB" id="9798107at2"/>
<protein>
    <recommendedName>
        <fullName evidence="2">VWFA domain-containing protein</fullName>
    </recommendedName>
</protein>
<dbReference type="Proteomes" id="UP000240429">
    <property type="component" value="Unassembled WGS sequence"/>
</dbReference>
<evidence type="ECO:0000313" key="4">
    <source>
        <dbReference type="Proteomes" id="UP000240429"/>
    </source>
</evidence>
<dbReference type="SUPFAM" id="SSF53300">
    <property type="entry name" value="vWA-like"/>
    <property type="match status" value="1"/>
</dbReference>
<dbReference type="SMART" id="SM00327">
    <property type="entry name" value="VWA"/>
    <property type="match status" value="1"/>
</dbReference>
<reference evidence="3 4" key="1">
    <citation type="submission" date="2018-03" db="EMBL/GenBank/DDBJ databases">
        <title>Streptomyces dioscori sp. nov., a novel endophytic actinobacterium isolated from bulbil of Dioscorea bulbifera L.</title>
        <authorList>
            <person name="Zhikuan W."/>
        </authorList>
    </citation>
    <scope>NUCLEOTIDE SEQUENCE [LARGE SCALE GENOMIC DNA]</scope>
    <source>
        <strain evidence="3 4">A217</strain>
    </source>
</reference>
<feature type="domain" description="VWFA" evidence="2">
    <location>
        <begin position="40"/>
        <end position="229"/>
    </location>
</feature>
<name>A0A2P8Q9F5_9ACTN</name>
<dbReference type="CDD" id="cd00198">
    <property type="entry name" value="vWFA"/>
    <property type="match status" value="1"/>
</dbReference>
<dbReference type="Gene3D" id="3.40.50.410">
    <property type="entry name" value="von Willebrand factor, type A domain"/>
    <property type="match status" value="1"/>
</dbReference>
<dbReference type="InterPro" id="IPR002035">
    <property type="entry name" value="VWF_A"/>
</dbReference>
<evidence type="ECO:0000256" key="1">
    <source>
        <dbReference type="SAM" id="MobiDB-lite"/>
    </source>
</evidence>
<dbReference type="Pfam" id="PF00092">
    <property type="entry name" value="VWA"/>
    <property type="match status" value="1"/>
</dbReference>
<sequence>MTEDIKIAADRHEAHIGEEFVVSIAPPVLRRTSRVSDGVAYVIAVDDSWSMAIRADSKSEEFADESDPDDLSRKDVAHSGVRELAAALPHGARVDVITFAQNSGLRFSGTAGELLRKGSWDGNPENERGWTNIDGALHSAYERLEQHRAGSRRVVLLSDGLPNFGETDPGRLATIARDAADRELHTDVIGIGAGADYELLAGLTTTGRADHVASRTNAADEMKQIAARLAAHGRDVVVGSGELSLEINPYFQVLGVYQIDPTRRRLDGVLADGGGRRPSEVRLTLGAIAEGYDGQPFFALKLRAPGRVSAGSVPVLKATGRIGSGSEARELIPGRFELRTVNNPLAPNIRPEYARAVAAADLDREISDRAAAADSDGERQRIFEEGVERARRVQAPDLAAAYQQASGGLREGLQTKDVLNESRATSSRSSTRNKRDWFQDIPVEMPDEIRARRRRRSLDDDDDDEAGAYGAAAADSPYAGSSYGGASYRDGVYRGGVHGGGSGGDPHGEASGGSYGDGADARTRPPAPGQGPE</sequence>
<evidence type="ECO:0000259" key="2">
    <source>
        <dbReference type="PROSITE" id="PS50234"/>
    </source>
</evidence>
<feature type="region of interest" description="Disordered" evidence="1">
    <location>
        <begin position="412"/>
        <end position="533"/>
    </location>
</feature>
<dbReference type="AlphaFoldDB" id="A0A2P8Q9F5"/>
<accession>A0A2P8Q9F5</accession>
<organism evidence="3 4">
    <name type="scientific">Streptomyces dioscori</name>
    <dbReference type="NCBI Taxonomy" id="2109333"/>
    <lineage>
        <taxon>Bacteria</taxon>
        <taxon>Bacillati</taxon>
        <taxon>Actinomycetota</taxon>
        <taxon>Actinomycetes</taxon>
        <taxon>Kitasatosporales</taxon>
        <taxon>Streptomycetaceae</taxon>
        <taxon>Streptomyces</taxon>
        <taxon>Streptomyces aurantiacus group</taxon>
    </lineage>
</organism>
<feature type="compositionally biased region" description="Low complexity" evidence="1">
    <location>
        <begin position="467"/>
        <end position="490"/>
    </location>
</feature>
<feature type="compositionally biased region" description="Gly residues" evidence="1">
    <location>
        <begin position="493"/>
        <end position="516"/>
    </location>
</feature>
<evidence type="ECO:0000313" key="3">
    <source>
        <dbReference type="EMBL" id="PSM42887.1"/>
    </source>
</evidence>
<keyword evidence="4" id="KW-1185">Reference proteome</keyword>
<dbReference type="EMBL" id="PYBJ01000007">
    <property type="protein sequence ID" value="PSM42887.1"/>
    <property type="molecule type" value="Genomic_DNA"/>
</dbReference>
<proteinExistence type="predicted"/>
<gene>
    <name evidence="3" type="ORF">C6Y14_11885</name>
</gene>
<dbReference type="InterPro" id="IPR036465">
    <property type="entry name" value="vWFA_dom_sf"/>
</dbReference>